<dbReference type="PANTHER" id="PTHR30093">
    <property type="entry name" value="GENERAL SECRETION PATHWAY PROTEIN G"/>
    <property type="match status" value="1"/>
</dbReference>
<feature type="transmembrane region" description="Helical" evidence="6">
    <location>
        <begin position="12"/>
        <end position="34"/>
    </location>
</feature>
<proteinExistence type="predicted"/>
<keyword evidence="8" id="KW-1185">Reference proteome</keyword>
<dbReference type="RefSeq" id="WP_191618537.1">
    <property type="nucleotide sequence ID" value="NZ_JACYFG010000041.1"/>
</dbReference>
<evidence type="ECO:0000256" key="6">
    <source>
        <dbReference type="SAM" id="Phobius"/>
    </source>
</evidence>
<keyword evidence="3 6" id="KW-0812">Transmembrane</keyword>
<dbReference type="Gene3D" id="3.30.700.10">
    <property type="entry name" value="Glycoprotein, Type 4 Pilin"/>
    <property type="match status" value="1"/>
</dbReference>
<dbReference type="Pfam" id="PF07963">
    <property type="entry name" value="N_methyl"/>
    <property type="match status" value="1"/>
</dbReference>
<name>A0A927FBP3_9BACT</name>
<dbReference type="NCBIfam" id="TIGR02532">
    <property type="entry name" value="IV_pilin_GFxxxE"/>
    <property type="match status" value="1"/>
</dbReference>
<sequence>MNKAKNSKNGFTLIELLVAVVILGVLASIAVPLFSSYLRNARAATFATDIRILASAGSQYSLESGWWVEDSSTGVFPPELEGYVSRKKFELGSPLGGKWDFEHFDLGNFTSAVGVVAPTHGDDIFAVVDKRIDDGNLSTGIFQKLESDRYYYIIED</sequence>
<evidence type="ECO:0000256" key="4">
    <source>
        <dbReference type="ARBA" id="ARBA00022989"/>
    </source>
</evidence>
<dbReference type="InterPro" id="IPR000983">
    <property type="entry name" value="Bac_GSPG_pilin"/>
</dbReference>
<evidence type="ECO:0000256" key="3">
    <source>
        <dbReference type="ARBA" id="ARBA00022692"/>
    </source>
</evidence>
<keyword evidence="4 6" id="KW-1133">Transmembrane helix</keyword>
<comment type="subcellular location">
    <subcellularLocation>
        <location evidence="1">Membrane</location>
        <topology evidence="1">Single-pass membrane protein</topology>
    </subcellularLocation>
</comment>
<dbReference type="Proteomes" id="UP000622317">
    <property type="component" value="Unassembled WGS sequence"/>
</dbReference>
<evidence type="ECO:0000256" key="2">
    <source>
        <dbReference type="ARBA" id="ARBA00022481"/>
    </source>
</evidence>
<keyword evidence="2" id="KW-0488">Methylation</keyword>
<dbReference type="PANTHER" id="PTHR30093:SF44">
    <property type="entry name" value="TYPE II SECRETION SYSTEM CORE PROTEIN G"/>
    <property type="match status" value="1"/>
</dbReference>
<protein>
    <submittedName>
        <fullName evidence="7">Type II secretion system protein</fullName>
    </submittedName>
</protein>
<dbReference type="GO" id="GO:0015628">
    <property type="term" value="P:protein secretion by the type II secretion system"/>
    <property type="evidence" value="ECO:0007669"/>
    <property type="project" value="InterPro"/>
</dbReference>
<dbReference type="GO" id="GO:0016020">
    <property type="term" value="C:membrane"/>
    <property type="evidence" value="ECO:0007669"/>
    <property type="project" value="UniProtKB-SubCell"/>
</dbReference>
<dbReference type="PRINTS" id="PR00813">
    <property type="entry name" value="BCTERIALGSPG"/>
</dbReference>
<evidence type="ECO:0000256" key="5">
    <source>
        <dbReference type="ARBA" id="ARBA00023136"/>
    </source>
</evidence>
<dbReference type="InterPro" id="IPR045584">
    <property type="entry name" value="Pilin-like"/>
</dbReference>
<dbReference type="GO" id="GO:0015627">
    <property type="term" value="C:type II protein secretion system complex"/>
    <property type="evidence" value="ECO:0007669"/>
    <property type="project" value="InterPro"/>
</dbReference>
<evidence type="ECO:0000256" key="1">
    <source>
        <dbReference type="ARBA" id="ARBA00004167"/>
    </source>
</evidence>
<comment type="caution">
    <text evidence="7">The sequence shown here is derived from an EMBL/GenBank/DDBJ whole genome shotgun (WGS) entry which is preliminary data.</text>
</comment>
<organism evidence="7 8">
    <name type="scientific">Pelagicoccus enzymogenes</name>
    <dbReference type="NCBI Taxonomy" id="2773457"/>
    <lineage>
        <taxon>Bacteria</taxon>
        <taxon>Pseudomonadati</taxon>
        <taxon>Verrucomicrobiota</taxon>
        <taxon>Opitutia</taxon>
        <taxon>Puniceicoccales</taxon>
        <taxon>Pelagicoccaceae</taxon>
        <taxon>Pelagicoccus</taxon>
    </lineage>
</organism>
<accession>A0A927FBP3</accession>
<dbReference type="SUPFAM" id="SSF54523">
    <property type="entry name" value="Pili subunits"/>
    <property type="match status" value="1"/>
</dbReference>
<dbReference type="AlphaFoldDB" id="A0A927FBP3"/>
<keyword evidence="5 6" id="KW-0472">Membrane</keyword>
<dbReference type="EMBL" id="JACYFG010000041">
    <property type="protein sequence ID" value="MBD5781435.1"/>
    <property type="molecule type" value="Genomic_DNA"/>
</dbReference>
<dbReference type="InterPro" id="IPR012902">
    <property type="entry name" value="N_methyl_site"/>
</dbReference>
<reference evidence="7" key="1">
    <citation type="submission" date="2020-09" db="EMBL/GenBank/DDBJ databases">
        <title>Pelagicoccus enzymogenes sp. nov. with an EPS production, isolated from marine sediment.</title>
        <authorList>
            <person name="Feng X."/>
        </authorList>
    </citation>
    <scope>NUCLEOTIDE SEQUENCE</scope>
    <source>
        <strain evidence="7">NFK12</strain>
    </source>
</reference>
<evidence type="ECO:0000313" key="7">
    <source>
        <dbReference type="EMBL" id="MBD5781435.1"/>
    </source>
</evidence>
<evidence type="ECO:0000313" key="8">
    <source>
        <dbReference type="Proteomes" id="UP000622317"/>
    </source>
</evidence>
<gene>
    <name evidence="7" type="ORF">IEN85_18180</name>
</gene>